<sequence length="137" mass="15830">MVTVDSSMLADVHYPTSHSLARKLIQANLNVTQVRSAFHPARLATEFRWFGLVHSHGSLHSWLAINRAVEPLTVKFWRPPRHQCSADEHEAQRQSLIDPVHFAVLSRFGVLRQTSHLSYRFPNAAFLQDARAYFRYH</sequence>
<reference evidence="1 2" key="1">
    <citation type="submission" date="2015-07" db="EMBL/GenBank/DDBJ databases">
        <authorList>
            <consortium name="Pathogen Informatics"/>
        </authorList>
    </citation>
    <scope>NUCLEOTIDE SEQUENCE [LARGE SCALE GENOMIC DNA]</scope>
    <source>
        <strain evidence="1 2">A316</strain>
    </source>
</reference>
<gene>
    <name evidence="1" type="ORF">ERS013200_00944</name>
</gene>
<proteinExistence type="predicted"/>
<accession>A0A655R4W0</accession>
<protein>
    <submittedName>
        <fullName evidence="1">Uncharacterized protein</fullName>
    </submittedName>
</protein>
<name>A0A655R4W0_VIBCL</name>
<evidence type="ECO:0000313" key="2">
    <source>
        <dbReference type="Proteomes" id="UP000041770"/>
    </source>
</evidence>
<organism evidence="1 2">
    <name type="scientific">Vibrio cholerae</name>
    <dbReference type="NCBI Taxonomy" id="666"/>
    <lineage>
        <taxon>Bacteria</taxon>
        <taxon>Pseudomonadati</taxon>
        <taxon>Pseudomonadota</taxon>
        <taxon>Gammaproteobacteria</taxon>
        <taxon>Vibrionales</taxon>
        <taxon>Vibrionaceae</taxon>
        <taxon>Vibrio</taxon>
    </lineage>
</organism>
<evidence type="ECO:0000313" key="1">
    <source>
        <dbReference type="EMBL" id="CSC24505.1"/>
    </source>
</evidence>
<dbReference type="Proteomes" id="UP000041770">
    <property type="component" value="Unassembled WGS sequence"/>
</dbReference>
<dbReference type="AlphaFoldDB" id="A0A655R4W0"/>
<dbReference type="EMBL" id="CWQY01000004">
    <property type="protein sequence ID" value="CSC24505.1"/>
    <property type="molecule type" value="Genomic_DNA"/>
</dbReference>